<evidence type="ECO:0000313" key="10">
    <source>
        <dbReference type="Proteomes" id="UP000623129"/>
    </source>
</evidence>
<dbReference type="EMBL" id="SWLB01000026">
    <property type="protein sequence ID" value="KAF3321925.1"/>
    <property type="molecule type" value="Genomic_DNA"/>
</dbReference>
<protein>
    <submittedName>
        <fullName evidence="9">Uncharacterized protein</fullName>
    </submittedName>
</protein>
<comment type="caution">
    <text evidence="9">The sequence shown here is derived from an EMBL/GenBank/DDBJ whole genome shotgun (WGS) entry which is preliminary data.</text>
</comment>
<feature type="region of interest" description="Disordered" evidence="7">
    <location>
        <begin position="172"/>
        <end position="191"/>
    </location>
</feature>
<feature type="transmembrane region" description="Helical" evidence="8">
    <location>
        <begin position="9"/>
        <end position="27"/>
    </location>
</feature>
<feature type="transmembrane region" description="Helical" evidence="8">
    <location>
        <begin position="90"/>
        <end position="113"/>
    </location>
</feature>
<proteinExistence type="inferred from homology"/>
<dbReference type="GO" id="GO:0012505">
    <property type="term" value="C:endomembrane system"/>
    <property type="evidence" value="ECO:0007669"/>
    <property type="project" value="UniProtKB-SubCell"/>
</dbReference>
<comment type="subcellular location">
    <subcellularLocation>
        <location evidence="1">Endomembrane system</location>
        <topology evidence="1">Multi-pass membrane protein</topology>
    </subcellularLocation>
</comment>
<feature type="transmembrane region" description="Helical" evidence="8">
    <location>
        <begin position="57"/>
        <end position="78"/>
    </location>
</feature>
<organism evidence="9 10">
    <name type="scientific">Carex littledalei</name>
    <dbReference type="NCBI Taxonomy" id="544730"/>
    <lineage>
        <taxon>Eukaryota</taxon>
        <taxon>Viridiplantae</taxon>
        <taxon>Streptophyta</taxon>
        <taxon>Embryophyta</taxon>
        <taxon>Tracheophyta</taxon>
        <taxon>Spermatophyta</taxon>
        <taxon>Magnoliopsida</taxon>
        <taxon>Liliopsida</taxon>
        <taxon>Poales</taxon>
        <taxon>Cyperaceae</taxon>
        <taxon>Cyperoideae</taxon>
        <taxon>Cariceae</taxon>
        <taxon>Carex</taxon>
        <taxon>Carex subgen. Euthyceras</taxon>
    </lineage>
</organism>
<dbReference type="Pfam" id="PF06749">
    <property type="entry name" value="DUF1218"/>
    <property type="match status" value="1"/>
</dbReference>
<keyword evidence="5 8" id="KW-0472">Membrane</keyword>
<keyword evidence="3" id="KW-0732">Signal</keyword>
<keyword evidence="4 8" id="KW-1133">Transmembrane helix</keyword>
<dbReference type="OrthoDB" id="1931917at2759"/>
<dbReference type="InterPro" id="IPR052222">
    <property type="entry name" value="DESIGUAL"/>
</dbReference>
<keyword evidence="2 8" id="KW-0812">Transmembrane</keyword>
<evidence type="ECO:0000313" key="9">
    <source>
        <dbReference type="EMBL" id="KAF3321925.1"/>
    </source>
</evidence>
<gene>
    <name evidence="9" type="ORF">FCM35_KLT14141</name>
</gene>
<dbReference type="InterPro" id="IPR009606">
    <property type="entry name" value="DEAL/Modifying_wall_lignin1/2"/>
</dbReference>
<dbReference type="AlphaFoldDB" id="A0A833Q9M3"/>
<evidence type="ECO:0000256" key="7">
    <source>
        <dbReference type="SAM" id="MobiDB-lite"/>
    </source>
</evidence>
<dbReference type="PANTHER" id="PTHR31769">
    <property type="entry name" value="OS07G0462200 PROTEIN-RELATED"/>
    <property type="match status" value="1"/>
</dbReference>
<comment type="similarity">
    <text evidence="6">Belongs to the DESIGUAL family.</text>
</comment>
<keyword evidence="10" id="KW-1185">Reference proteome</keyword>
<evidence type="ECO:0000256" key="3">
    <source>
        <dbReference type="ARBA" id="ARBA00022729"/>
    </source>
</evidence>
<feature type="compositionally biased region" description="Basic and acidic residues" evidence="7">
    <location>
        <begin position="172"/>
        <end position="184"/>
    </location>
</feature>
<name>A0A833Q9M3_9POAL</name>
<evidence type="ECO:0000256" key="6">
    <source>
        <dbReference type="ARBA" id="ARBA00029467"/>
    </source>
</evidence>
<evidence type="ECO:0000256" key="2">
    <source>
        <dbReference type="ARBA" id="ARBA00022692"/>
    </source>
</evidence>
<evidence type="ECO:0000256" key="4">
    <source>
        <dbReference type="ARBA" id="ARBA00022989"/>
    </source>
</evidence>
<evidence type="ECO:0000256" key="1">
    <source>
        <dbReference type="ARBA" id="ARBA00004127"/>
    </source>
</evidence>
<reference evidence="9" key="1">
    <citation type="submission" date="2020-01" db="EMBL/GenBank/DDBJ databases">
        <title>Genome sequence of Kobresia littledalei, the first chromosome-level genome in the family Cyperaceae.</title>
        <authorList>
            <person name="Qu G."/>
        </authorList>
    </citation>
    <scope>NUCLEOTIDE SEQUENCE</scope>
    <source>
        <strain evidence="9">C.B.Clarke</strain>
        <tissue evidence="9">Leaf</tissue>
    </source>
</reference>
<dbReference type="Proteomes" id="UP000623129">
    <property type="component" value="Unassembled WGS sequence"/>
</dbReference>
<evidence type="ECO:0000256" key="5">
    <source>
        <dbReference type="ARBA" id="ARBA00023136"/>
    </source>
</evidence>
<accession>A0A833Q9M3</accession>
<evidence type="ECO:0000256" key="8">
    <source>
        <dbReference type="SAM" id="Phobius"/>
    </source>
</evidence>
<feature type="transmembrane region" description="Helical" evidence="8">
    <location>
        <begin position="140"/>
        <end position="163"/>
    </location>
</feature>
<sequence>MALSTQAKFILNLMFSGILSFVLGISAELKKPPSGTPIQGAGVIICSFPKDPTIQLGFLSILTAISTSVLGASSVLSAKDIPRKALFGYRLFYIFFHLTIGVALSGVGMMLWVTVTELLHHLRNVHHDLEYTCPTAKTGLFGGAAFLTLDAMLLWIVTMMLVLNVREDLHRPDEDESEAPRDNNVDAGYLM</sequence>